<organism evidence="2 3">
    <name type="scientific">Linnemannia elongata AG-77</name>
    <dbReference type="NCBI Taxonomy" id="1314771"/>
    <lineage>
        <taxon>Eukaryota</taxon>
        <taxon>Fungi</taxon>
        <taxon>Fungi incertae sedis</taxon>
        <taxon>Mucoromycota</taxon>
        <taxon>Mortierellomycotina</taxon>
        <taxon>Mortierellomycetes</taxon>
        <taxon>Mortierellales</taxon>
        <taxon>Mortierellaceae</taxon>
        <taxon>Linnemannia</taxon>
    </lineage>
</organism>
<feature type="region of interest" description="Disordered" evidence="1">
    <location>
        <begin position="1"/>
        <end position="21"/>
    </location>
</feature>
<protein>
    <recommendedName>
        <fullName evidence="4">F-box domain-containing protein</fullName>
    </recommendedName>
</protein>
<evidence type="ECO:0000313" key="3">
    <source>
        <dbReference type="Proteomes" id="UP000078512"/>
    </source>
</evidence>
<feature type="compositionally biased region" description="Low complexity" evidence="1">
    <location>
        <begin position="1"/>
        <end position="19"/>
    </location>
</feature>
<evidence type="ECO:0000313" key="2">
    <source>
        <dbReference type="EMBL" id="OAQ35745.1"/>
    </source>
</evidence>
<dbReference type="STRING" id="1314771.A0A197KE12"/>
<feature type="region of interest" description="Disordered" evidence="1">
    <location>
        <begin position="334"/>
        <end position="360"/>
    </location>
</feature>
<gene>
    <name evidence="2" type="ORF">K457DRAFT_132435</name>
</gene>
<dbReference type="SUPFAM" id="SSF81383">
    <property type="entry name" value="F-box domain"/>
    <property type="match status" value="1"/>
</dbReference>
<keyword evidence="3" id="KW-1185">Reference proteome</keyword>
<sequence length="360" mass="40906">MQHATSATSAAAGAGTPPAAGGGRACLDSKLTRHHPLVQPVDNNNNTTTTSSSFFAASLEIPPYKPKRALPKNQLEEIPLDILIQIALFLPCPAFASLLQTCRYVYYNLDTRWVWHQRFVLQLGRGLLIYLLNPRDYRTRELVNKGVGEMKDTSVVAKKKIVEWYWMYTRTAVSPKEMYICHRDDYWKFVSDSRSPYGLVAKLESGLWWLDVSAVLFGIRPGRYRVQWGLALDNRSCASGVQFRVAAFSRDEVPEWHNEEKNTITYTPSTTRNFLNRTTATNKENINPSEAFIFQLPQVLVVETEKPTVFVQMRSHGTYRTGLTVLFVRVVPAGEDEVDEEEDVEEDVEEDSEEEGSEED</sequence>
<dbReference type="AlphaFoldDB" id="A0A197KE12"/>
<dbReference type="Proteomes" id="UP000078512">
    <property type="component" value="Unassembled WGS sequence"/>
</dbReference>
<dbReference type="InterPro" id="IPR036047">
    <property type="entry name" value="F-box-like_dom_sf"/>
</dbReference>
<proteinExistence type="predicted"/>
<dbReference type="OrthoDB" id="9970274at2759"/>
<reference evidence="2 3" key="1">
    <citation type="submission" date="2016-05" db="EMBL/GenBank/DDBJ databases">
        <title>Genome sequencing reveals origins of a unique bacterial endosymbiosis in the earliest lineages of terrestrial Fungi.</title>
        <authorList>
            <consortium name="DOE Joint Genome Institute"/>
            <person name="Uehling J."/>
            <person name="Gryganskyi A."/>
            <person name="Hameed K."/>
            <person name="Tschaplinski T."/>
            <person name="Misztal P."/>
            <person name="Wu S."/>
            <person name="Desiro A."/>
            <person name="Vande Pol N."/>
            <person name="Du Z.-Y."/>
            <person name="Zienkiewicz A."/>
            <person name="Zienkiewicz K."/>
            <person name="Morin E."/>
            <person name="Tisserant E."/>
            <person name="Splivallo R."/>
            <person name="Hainaut M."/>
            <person name="Henrissat B."/>
            <person name="Ohm R."/>
            <person name="Kuo A."/>
            <person name="Yan J."/>
            <person name="Lipzen A."/>
            <person name="Nolan M."/>
            <person name="Labutti K."/>
            <person name="Barry K."/>
            <person name="Goldstein A."/>
            <person name="Labbe J."/>
            <person name="Schadt C."/>
            <person name="Tuskan G."/>
            <person name="Grigoriev I."/>
            <person name="Martin F."/>
            <person name="Vilgalys R."/>
            <person name="Bonito G."/>
        </authorList>
    </citation>
    <scope>NUCLEOTIDE SEQUENCE [LARGE SCALE GENOMIC DNA]</scope>
    <source>
        <strain evidence="2 3">AG-77</strain>
    </source>
</reference>
<dbReference type="EMBL" id="KV442013">
    <property type="protein sequence ID" value="OAQ35745.1"/>
    <property type="molecule type" value="Genomic_DNA"/>
</dbReference>
<evidence type="ECO:0008006" key="4">
    <source>
        <dbReference type="Google" id="ProtNLM"/>
    </source>
</evidence>
<name>A0A197KE12_9FUNG</name>
<accession>A0A197KE12</accession>
<evidence type="ECO:0000256" key="1">
    <source>
        <dbReference type="SAM" id="MobiDB-lite"/>
    </source>
</evidence>